<dbReference type="InterPro" id="IPR011761">
    <property type="entry name" value="ATP-grasp"/>
</dbReference>
<organism evidence="6 7">
    <name type="scientific">Streptomyces durbertensis</name>
    <dbReference type="NCBI Taxonomy" id="2448886"/>
    <lineage>
        <taxon>Bacteria</taxon>
        <taxon>Bacillati</taxon>
        <taxon>Actinomycetota</taxon>
        <taxon>Actinomycetes</taxon>
        <taxon>Kitasatosporales</taxon>
        <taxon>Streptomycetaceae</taxon>
        <taxon>Streptomyces</taxon>
    </lineage>
</organism>
<keyword evidence="3 4" id="KW-0067">ATP-binding</keyword>
<evidence type="ECO:0000256" key="4">
    <source>
        <dbReference type="PROSITE-ProRule" id="PRU00409"/>
    </source>
</evidence>
<proteinExistence type="predicted"/>
<gene>
    <name evidence="6" type="ORF">GL263_19200</name>
</gene>
<feature type="domain" description="ATP-grasp" evidence="5">
    <location>
        <begin position="114"/>
        <end position="310"/>
    </location>
</feature>
<dbReference type="Pfam" id="PF18603">
    <property type="entry name" value="LAL_C2"/>
    <property type="match status" value="1"/>
</dbReference>
<dbReference type="InterPro" id="IPR013815">
    <property type="entry name" value="ATP_grasp_subdomain_1"/>
</dbReference>
<dbReference type="PANTHER" id="PTHR43585">
    <property type="entry name" value="FUMIPYRROLE BIOSYNTHESIS PROTEIN C"/>
    <property type="match status" value="1"/>
</dbReference>
<keyword evidence="2 4" id="KW-0547">Nucleotide-binding</keyword>
<accession>A0ABR6EK16</accession>
<comment type="caution">
    <text evidence="6">The sequence shown here is derived from an EMBL/GenBank/DDBJ whole genome shotgun (WGS) entry which is preliminary data.</text>
</comment>
<dbReference type="SUPFAM" id="SSF56059">
    <property type="entry name" value="Glutathione synthetase ATP-binding domain-like"/>
    <property type="match status" value="1"/>
</dbReference>
<dbReference type="Gene3D" id="3.40.50.20">
    <property type="match status" value="1"/>
</dbReference>
<dbReference type="InterPro" id="IPR040570">
    <property type="entry name" value="LAL_C2"/>
</dbReference>
<dbReference type="Gene3D" id="3.30.1490.20">
    <property type="entry name" value="ATP-grasp fold, A domain"/>
    <property type="match status" value="1"/>
</dbReference>
<dbReference type="RefSeq" id="WP_182856971.1">
    <property type="nucleotide sequence ID" value="NZ_WMLF01000323.1"/>
</dbReference>
<name>A0ABR6EK16_9ACTN</name>
<dbReference type="Proteomes" id="UP000766698">
    <property type="component" value="Unassembled WGS sequence"/>
</dbReference>
<sequence length="420" mass="44335">MSEHVLVVGSGRDLPGRVRAAAPGNRTTVICRLDYLSRLQEREAHSRVLAVRHNAPDREWVAIAAAVHAVDPFTRIATFGERDQDRCAEIGRALGLHTHSPRTVALVHDKAAMRARLRETGTDLTPSATVTDLEALRGFVHEHGVPCVVKPTHGSASVGVAVLRSAEEHELTAALTRAGGDFYGLSGTGVVAERFHEGPQLSVEAFSEDGEHVCVAITRKYSDPVSFVELGHVVPAPLPPATEDEVRSYVTRVLDGLGITFGATHTEIVLTDAGPRVIETHLRMGGDEIPALVRSATGVDLGGLVARQAAGERVLPGLRKELADGRTPVTAAIWFAAVSAVGVLTSVEGADEARRTAGVEEVVVQAEPGTMCTGVESSDERLAYARSAGASTEEAVGSARAAIAALAFHIRTVPSIEEAV</sequence>
<protein>
    <submittedName>
        <fullName evidence="6">ATP-grasp domain-containing protein</fullName>
    </submittedName>
</protein>
<dbReference type="Gene3D" id="3.30.470.20">
    <property type="entry name" value="ATP-grasp fold, B domain"/>
    <property type="match status" value="1"/>
</dbReference>
<dbReference type="Pfam" id="PF13535">
    <property type="entry name" value="ATP-grasp_4"/>
    <property type="match status" value="1"/>
</dbReference>
<evidence type="ECO:0000313" key="7">
    <source>
        <dbReference type="Proteomes" id="UP000766698"/>
    </source>
</evidence>
<keyword evidence="7" id="KW-1185">Reference proteome</keyword>
<keyword evidence="1" id="KW-0436">Ligase</keyword>
<evidence type="ECO:0000256" key="1">
    <source>
        <dbReference type="ARBA" id="ARBA00022598"/>
    </source>
</evidence>
<evidence type="ECO:0000256" key="3">
    <source>
        <dbReference type="ARBA" id="ARBA00022840"/>
    </source>
</evidence>
<evidence type="ECO:0000259" key="5">
    <source>
        <dbReference type="PROSITE" id="PS50975"/>
    </source>
</evidence>
<dbReference type="PROSITE" id="PS50975">
    <property type="entry name" value="ATP_GRASP"/>
    <property type="match status" value="1"/>
</dbReference>
<dbReference type="PANTHER" id="PTHR43585:SF2">
    <property type="entry name" value="ATP-GRASP ENZYME FSQD"/>
    <property type="match status" value="1"/>
</dbReference>
<dbReference type="EMBL" id="WMLF01000323">
    <property type="protein sequence ID" value="MBB1245671.1"/>
    <property type="molecule type" value="Genomic_DNA"/>
</dbReference>
<reference evidence="7" key="1">
    <citation type="journal article" date="2020" name="Syst. Appl. Microbiol.">
        <title>Streptomyces alkaliterrae sp. nov., isolated from an alkaline soil, and emended descriptions of Streptomyces alkaliphilus, Streptomyces calidiresistens and Streptomyces durbertensis.</title>
        <authorList>
            <person name="Swiecimska M."/>
            <person name="Golinska P."/>
            <person name="Nouioui I."/>
            <person name="Wypij M."/>
            <person name="Rai M."/>
            <person name="Sangal V."/>
            <person name="Goodfellow M."/>
        </authorList>
    </citation>
    <scope>NUCLEOTIDE SEQUENCE [LARGE SCALE GENOMIC DNA]</scope>
    <source>
        <strain evidence="7">DSM 104538</strain>
    </source>
</reference>
<evidence type="ECO:0000256" key="2">
    <source>
        <dbReference type="ARBA" id="ARBA00022741"/>
    </source>
</evidence>
<dbReference type="InterPro" id="IPR052032">
    <property type="entry name" value="ATP-dep_AA_Ligase"/>
</dbReference>
<evidence type="ECO:0000313" key="6">
    <source>
        <dbReference type="EMBL" id="MBB1245671.1"/>
    </source>
</evidence>